<dbReference type="SUPFAM" id="SSF51905">
    <property type="entry name" value="FAD/NAD(P)-binding domain"/>
    <property type="match status" value="2"/>
</dbReference>
<dbReference type="Gene3D" id="3.30.390.30">
    <property type="match status" value="1"/>
</dbReference>
<dbReference type="InterPro" id="IPR028202">
    <property type="entry name" value="Reductase_C"/>
</dbReference>
<dbReference type="Gene3D" id="3.50.50.60">
    <property type="entry name" value="FAD/NAD(P)-binding domain"/>
    <property type="match status" value="2"/>
</dbReference>
<organism evidence="7 8">
    <name type="scientific">Ideonella livida</name>
    <dbReference type="NCBI Taxonomy" id="2707176"/>
    <lineage>
        <taxon>Bacteria</taxon>
        <taxon>Pseudomonadati</taxon>
        <taxon>Pseudomonadota</taxon>
        <taxon>Betaproteobacteria</taxon>
        <taxon>Burkholderiales</taxon>
        <taxon>Sphaerotilaceae</taxon>
        <taxon>Ideonella</taxon>
    </lineage>
</organism>
<accession>A0A7C9PHF3</accession>
<gene>
    <name evidence="7" type="ORF">G3A44_12725</name>
</gene>
<dbReference type="AlphaFoldDB" id="A0A7C9PHF3"/>
<proteinExistence type="predicted"/>
<evidence type="ECO:0000256" key="1">
    <source>
        <dbReference type="ARBA" id="ARBA00001974"/>
    </source>
</evidence>
<name>A0A7C9PHF3_9BURK</name>
<dbReference type="InterPro" id="IPR036188">
    <property type="entry name" value="FAD/NAD-bd_sf"/>
</dbReference>
<dbReference type="GO" id="GO:0005737">
    <property type="term" value="C:cytoplasm"/>
    <property type="evidence" value="ECO:0007669"/>
    <property type="project" value="TreeGrafter"/>
</dbReference>
<protein>
    <submittedName>
        <fullName evidence="7">Oxidoreductase</fullName>
    </submittedName>
</protein>
<dbReference type="GO" id="GO:0016651">
    <property type="term" value="F:oxidoreductase activity, acting on NAD(P)H"/>
    <property type="evidence" value="ECO:0007669"/>
    <property type="project" value="TreeGrafter"/>
</dbReference>
<feature type="domain" description="Reductase C-terminal" evidence="6">
    <location>
        <begin position="331"/>
        <end position="426"/>
    </location>
</feature>
<keyword evidence="2" id="KW-0285">Flavoprotein</keyword>
<dbReference type="InterPro" id="IPR050446">
    <property type="entry name" value="FAD-oxidoreductase/Apoptosis"/>
</dbReference>
<dbReference type="InterPro" id="IPR016156">
    <property type="entry name" value="FAD/NAD-linked_Rdtase_dimer_sf"/>
</dbReference>
<reference evidence="7 8" key="1">
    <citation type="submission" date="2020-02" db="EMBL/GenBank/DDBJ databases">
        <title>Ideonella bacterium strain TBM-1.</title>
        <authorList>
            <person name="Chen W.-M."/>
        </authorList>
    </citation>
    <scope>NUCLEOTIDE SEQUENCE [LARGE SCALE GENOMIC DNA]</scope>
    <source>
        <strain evidence="7 8">TBM-1</strain>
    </source>
</reference>
<evidence type="ECO:0000256" key="3">
    <source>
        <dbReference type="ARBA" id="ARBA00022827"/>
    </source>
</evidence>
<evidence type="ECO:0000256" key="4">
    <source>
        <dbReference type="ARBA" id="ARBA00023002"/>
    </source>
</evidence>
<evidence type="ECO:0000256" key="2">
    <source>
        <dbReference type="ARBA" id="ARBA00022630"/>
    </source>
</evidence>
<dbReference type="PRINTS" id="PR00368">
    <property type="entry name" value="FADPNR"/>
</dbReference>
<dbReference type="EMBL" id="JAAGOH010000014">
    <property type="protein sequence ID" value="NDY92053.1"/>
    <property type="molecule type" value="Genomic_DNA"/>
</dbReference>
<dbReference type="InterPro" id="IPR023753">
    <property type="entry name" value="FAD/NAD-binding_dom"/>
</dbReference>
<dbReference type="SUPFAM" id="SSF55424">
    <property type="entry name" value="FAD/NAD-linked reductases, dimerisation (C-terminal) domain"/>
    <property type="match status" value="1"/>
</dbReference>
<dbReference type="Proteomes" id="UP000484255">
    <property type="component" value="Unassembled WGS sequence"/>
</dbReference>
<comment type="caution">
    <text evidence="7">The sequence shown here is derived from an EMBL/GenBank/DDBJ whole genome shotgun (WGS) entry which is preliminary data.</text>
</comment>
<comment type="cofactor">
    <cofactor evidence="1">
        <name>FAD</name>
        <dbReference type="ChEBI" id="CHEBI:57692"/>
    </cofactor>
</comment>
<dbReference type="PANTHER" id="PTHR43557:SF2">
    <property type="entry name" value="RIESKE DOMAIN-CONTAINING PROTEIN-RELATED"/>
    <property type="match status" value="1"/>
</dbReference>
<dbReference type="PRINTS" id="PR00411">
    <property type="entry name" value="PNDRDTASEI"/>
</dbReference>
<dbReference type="PANTHER" id="PTHR43557">
    <property type="entry name" value="APOPTOSIS-INDUCING FACTOR 1"/>
    <property type="match status" value="1"/>
</dbReference>
<keyword evidence="8" id="KW-1185">Reference proteome</keyword>
<keyword evidence="4" id="KW-0560">Oxidoreductase</keyword>
<sequence length="426" mass="44125">MVIVGGGHVGGRAAQALREGGWTGPIVRIGAEAHPPYERPPLSKGLLAGQQTAADCALRPPAVEAAEGIQALEAWAEGLDLARREVLVVGGPQRVRRRIRFAGLLLATGGHPRRLDVPGADAAGLLSLRTLDDATALAQRLRAPRPAGAGPLRLVVVGGGFIGLEVAATARALGAEVTLLEGAPRLLGRSLPAAMADQVAALHRRHGVDLRLGCPPLAFARQPDGRTRVTLPEGEALLADAVVVGIGITPATELAQQAGLTLGPGGGIQVDAQLQTSAPGIYAAGDVAEFPSPLSGALIRQETWLNADTQARVAAANLLGQGLRYEQPAGFWSDQYGHQVQVAGEPALGVRTVRRLLRGADPLADPLGAQIDFHLNAAGQLVGASGFGPVADLAKEFKLARLLVERRRQPPPEALADPTLKLKSLA</sequence>
<dbReference type="Pfam" id="PF14759">
    <property type="entry name" value="Reductase_C"/>
    <property type="match status" value="1"/>
</dbReference>
<evidence type="ECO:0000259" key="6">
    <source>
        <dbReference type="Pfam" id="PF14759"/>
    </source>
</evidence>
<keyword evidence="3" id="KW-0274">FAD</keyword>
<evidence type="ECO:0000313" key="7">
    <source>
        <dbReference type="EMBL" id="NDY92053.1"/>
    </source>
</evidence>
<dbReference type="Pfam" id="PF07992">
    <property type="entry name" value="Pyr_redox_2"/>
    <property type="match status" value="1"/>
</dbReference>
<feature type="domain" description="FAD/NAD(P)-binding" evidence="5">
    <location>
        <begin position="2"/>
        <end position="295"/>
    </location>
</feature>
<evidence type="ECO:0000313" key="8">
    <source>
        <dbReference type="Proteomes" id="UP000484255"/>
    </source>
</evidence>
<evidence type="ECO:0000259" key="5">
    <source>
        <dbReference type="Pfam" id="PF07992"/>
    </source>
</evidence>